<sequence>MVEVWSVKDKTWYPTLLVKKIKEDDEIKYIVKDFNNRLRPALPPSSYGAFESMERVEALLGSGWCRGLVMKLLSEERYRVRLDVNNKEYVFKHSELRPLMVWENGVWRDESKQKPVKETPSNILNKNPMHSCSGPKPLTRFKTVDATAELRKKKKADVVTSDKTPAIVTTPTATPLEQTKAKTVGNTSSMKTPEPVMNLNDFRNDSAPHKTHEEEKSRKRKRELLSADQSLSVVKKSAAAATCIEETPARDNALIDLPFPKMVPYWKTCESSDGFKSVPQRPHFRPLLESVDDLFHRESAAVGMMMTFYDLLDEVKGLKLDDSTSRLNYLWVAFAKLEQHGFEVEAYQAVISKVLSLKDVLAKKEEEQKCFEDDIKEEENASLKLEETRLELQRKISELERQDADVKKKKETAEKKIADIKAHAGMISQEIEDVKLEFQKTILVPW</sequence>
<evidence type="ECO:0000256" key="1">
    <source>
        <dbReference type="ARBA" id="ARBA00022448"/>
    </source>
</evidence>
<proteinExistence type="predicted"/>
<dbReference type="InterPro" id="IPR014002">
    <property type="entry name" value="Agenet_dom_plant"/>
</dbReference>
<dbReference type="PANTHER" id="PTHR31917">
    <property type="entry name" value="AGENET DOMAIN-CONTAINING PROTEIN-RELATED"/>
    <property type="match status" value="1"/>
</dbReference>
<feature type="compositionally biased region" description="Basic and acidic residues" evidence="4">
    <location>
        <begin position="202"/>
        <end position="217"/>
    </location>
</feature>
<dbReference type="OrthoDB" id="687110at2759"/>
<evidence type="ECO:0000313" key="7">
    <source>
        <dbReference type="Proteomes" id="UP000886595"/>
    </source>
</evidence>
<name>A0A8X7QMP9_BRACI</name>
<dbReference type="Proteomes" id="UP000886595">
    <property type="component" value="Unassembled WGS sequence"/>
</dbReference>
<evidence type="ECO:0000256" key="4">
    <source>
        <dbReference type="SAM" id="MobiDB-lite"/>
    </source>
</evidence>
<gene>
    <name evidence="6" type="ORF">Bca52824_067503</name>
</gene>
<evidence type="ECO:0000313" key="6">
    <source>
        <dbReference type="EMBL" id="KAG2272948.1"/>
    </source>
</evidence>
<feature type="region of interest" description="Disordered" evidence="4">
    <location>
        <begin position="112"/>
        <end position="138"/>
    </location>
</feature>
<keyword evidence="3" id="KW-0175">Coiled coil</keyword>
<keyword evidence="7" id="KW-1185">Reference proteome</keyword>
<dbReference type="InterPro" id="IPR007930">
    <property type="entry name" value="DUF724"/>
</dbReference>
<keyword evidence="2" id="KW-0341">Growth regulation</keyword>
<feature type="domain" description="Agenet" evidence="5">
    <location>
        <begin position="48"/>
        <end position="104"/>
    </location>
</feature>
<organism evidence="6 7">
    <name type="scientific">Brassica carinata</name>
    <name type="common">Ethiopian mustard</name>
    <name type="synonym">Abyssinian cabbage</name>
    <dbReference type="NCBI Taxonomy" id="52824"/>
    <lineage>
        <taxon>Eukaryota</taxon>
        <taxon>Viridiplantae</taxon>
        <taxon>Streptophyta</taxon>
        <taxon>Embryophyta</taxon>
        <taxon>Tracheophyta</taxon>
        <taxon>Spermatophyta</taxon>
        <taxon>Magnoliopsida</taxon>
        <taxon>eudicotyledons</taxon>
        <taxon>Gunneridae</taxon>
        <taxon>Pentapetalae</taxon>
        <taxon>rosids</taxon>
        <taxon>malvids</taxon>
        <taxon>Brassicales</taxon>
        <taxon>Brassicaceae</taxon>
        <taxon>Brassiceae</taxon>
        <taxon>Brassica</taxon>
    </lineage>
</organism>
<feature type="compositionally biased region" description="Polar residues" evidence="4">
    <location>
        <begin position="119"/>
        <end position="130"/>
    </location>
</feature>
<evidence type="ECO:0000256" key="3">
    <source>
        <dbReference type="SAM" id="Coils"/>
    </source>
</evidence>
<dbReference type="PANTHER" id="PTHR31917:SF164">
    <property type="entry name" value="DUF724 DOMAIN-CONTAINING PROTEIN 7-LIKE"/>
    <property type="match status" value="1"/>
</dbReference>
<comment type="caution">
    <text evidence="6">The sequence shown here is derived from an EMBL/GenBank/DDBJ whole genome shotgun (WGS) entry which is preliminary data.</text>
</comment>
<dbReference type="CDD" id="cd20406">
    <property type="entry name" value="Tudor_Agenet_AtDUF_rpt2_4"/>
    <property type="match status" value="1"/>
</dbReference>
<evidence type="ECO:0000259" key="5">
    <source>
        <dbReference type="SMART" id="SM00743"/>
    </source>
</evidence>
<keyword evidence="1" id="KW-0813">Transport</keyword>
<evidence type="ECO:0000256" key="2">
    <source>
        <dbReference type="ARBA" id="ARBA00022604"/>
    </source>
</evidence>
<dbReference type="AlphaFoldDB" id="A0A8X7QMP9"/>
<feature type="coiled-coil region" evidence="3">
    <location>
        <begin position="361"/>
        <end position="416"/>
    </location>
</feature>
<dbReference type="Pfam" id="PF05266">
    <property type="entry name" value="DUF724"/>
    <property type="match status" value="1"/>
</dbReference>
<accession>A0A8X7QMP9</accession>
<feature type="region of interest" description="Disordered" evidence="4">
    <location>
        <begin position="185"/>
        <end position="222"/>
    </location>
</feature>
<reference evidence="6 7" key="1">
    <citation type="submission" date="2020-02" db="EMBL/GenBank/DDBJ databases">
        <authorList>
            <person name="Ma Q."/>
            <person name="Huang Y."/>
            <person name="Song X."/>
            <person name="Pei D."/>
        </authorList>
    </citation>
    <scope>NUCLEOTIDE SEQUENCE [LARGE SCALE GENOMIC DNA]</scope>
    <source>
        <strain evidence="6">Sxm20200214</strain>
        <tissue evidence="6">Leaf</tissue>
    </source>
</reference>
<dbReference type="SMART" id="SM00743">
    <property type="entry name" value="Agenet"/>
    <property type="match status" value="1"/>
</dbReference>
<dbReference type="EMBL" id="JAAMPC010000013">
    <property type="protein sequence ID" value="KAG2272948.1"/>
    <property type="molecule type" value="Genomic_DNA"/>
</dbReference>
<protein>
    <recommendedName>
        <fullName evidence="5">Agenet domain-containing protein</fullName>
    </recommendedName>
</protein>